<evidence type="ECO:0000256" key="5">
    <source>
        <dbReference type="ARBA" id="ARBA00023163"/>
    </source>
</evidence>
<evidence type="ECO:0000256" key="7">
    <source>
        <dbReference type="ARBA" id="ARBA00024343"/>
    </source>
</evidence>
<evidence type="ECO:0000256" key="4">
    <source>
        <dbReference type="ARBA" id="ARBA00023159"/>
    </source>
</evidence>
<comment type="subcellular location">
    <subcellularLocation>
        <location evidence="1">Nucleus</location>
    </subcellularLocation>
</comment>
<dbReference type="Gene3D" id="3.30.730.10">
    <property type="entry name" value="AP2/ERF domain"/>
    <property type="match status" value="1"/>
</dbReference>
<dbReference type="InterPro" id="IPR051032">
    <property type="entry name" value="AP2/ERF_TF_ERF_subfamily"/>
</dbReference>
<dbReference type="InterPro" id="IPR036955">
    <property type="entry name" value="AP2/ERF_dom_sf"/>
</dbReference>
<dbReference type="InterPro" id="IPR001471">
    <property type="entry name" value="AP2/ERF_dom"/>
</dbReference>
<dbReference type="CDD" id="cd00018">
    <property type="entry name" value="AP2"/>
    <property type="match status" value="1"/>
</dbReference>
<evidence type="ECO:0000313" key="10">
    <source>
        <dbReference type="EMBL" id="QCF46604.1"/>
    </source>
</evidence>
<dbReference type="InterPro" id="IPR016177">
    <property type="entry name" value="DNA-bd_dom_sf"/>
</dbReference>
<dbReference type="PANTHER" id="PTHR31985:SF273">
    <property type="entry name" value="ETHYLENE-RESPONSIVE TRANSCRIPTION FACTOR ERF017"/>
    <property type="match status" value="1"/>
</dbReference>
<evidence type="ECO:0000256" key="3">
    <source>
        <dbReference type="ARBA" id="ARBA00023125"/>
    </source>
</evidence>
<keyword evidence="6" id="KW-0539">Nucleus</keyword>
<evidence type="ECO:0000256" key="6">
    <source>
        <dbReference type="ARBA" id="ARBA00023242"/>
    </source>
</evidence>
<reference evidence="10" key="1">
    <citation type="submission" date="2018-09" db="EMBL/GenBank/DDBJ databases">
        <title>Transcriptome sequencing and physiological analysis of Pohlia nutans under salt stress reveal the important roles of ROS-scavenging system.</title>
        <authorList>
            <person name="Zhang W."/>
            <person name="Liu S."/>
            <person name="Li C."/>
            <person name="Zhang P."/>
            <person name="Zhang P."/>
        </authorList>
    </citation>
    <scope>NUCLEOTIDE SEQUENCE</scope>
    <source>
        <strain evidence="10">Antarctic Moss No.L</strain>
    </source>
</reference>
<name>A0A4D6QKI6_9BRYO</name>
<feature type="domain" description="AP2/ERF" evidence="9">
    <location>
        <begin position="1"/>
        <end position="52"/>
    </location>
</feature>
<accession>A0A4D6QKI6</accession>
<dbReference type="GO" id="GO:0003700">
    <property type="term" value="F:DNA-binding transcription factor activity"/>
    <property type="evidence" value="ECO:0007669"/>
    <property type="project" value="InterPro"/>
</dbReference>
<dbReference type="PANTHER" id="PTHR31985">
    <property type="entry name" value="ETHYLENE-RESPONSIVE TRANSCRIPTION FACTOR ERF042-RELATED"/>
    <property type="match status" value="1"/>
</dbReference>
<keyword evidence="4" id="KW-0010">Activator</keyword>
<organism evidence="10">
    <name type="scientific">Pohlia nutans</name>
    <dbReference type="NCBI Taxonomy" id="140635"/>
    <lineage>
        <taxon>Eukaryota</taxon>
        <taxon>Viridiplantae</taxon>
        <taxon>Streptophyta</taxon>
        <taxon>Embryophyta</taxon>
        <taxon>Bryophyta</taxon>
        <taxon>Bryophytina</taxon>
        <taxon>Bryopsida</taxon>
        <taxon>Bryidae</taxon>
        <taxon>Bryanae</taxon>
        <taxon>Bryales</taxon>
        <taxon>Mniaceae</taxon>
        <taxon>Pohlia</taxon>
    </lineage>
</organism>
<feature type="region of interest" description="Disordered" evidence="8">
    <location>
        <begin position="79"/>
        <end position="108"/>
    </location>
</feature>
<evidence type="ECO:0000256" key="8">
    <source>
        <dbReference type="SAM" id="MobiDB-lite"/>
    </source>
</evidence>
<comment type="similarity">
    <text evidence="7">Belongs to the AP2/ERF transcription factor family. ERF subfamily.</text>
</comment>
<keyword evidence="2" id="KW-0805">Transcription regulation</keyword>
<dbReference type="AlphaFoldDB" id="A0A4D6QKI6"/>
<dbReference type="GO" id="GO:0005634">
    <property type="term" value="C:nucleus"/>
    <property type="evidence" value="ECO:0007669"/>
    <property type="project" value="UniProtKB-SubCell"/>
</dbReference>
<proteinExistence type="evidence at transcript level"/>
<keyword evidence="3" id="KW-0238">DNA-binding</keyword>
<dbReference type="SMART" id="SM00380">
    <property type="entry name" value="AP2"/>
    <property type="match status" value="1"/>
</dbReference>
<keyword evidence="5" id="KW-0804">Transcription</keyword>
<dbReference type="GO" id="GO:0003677">
    <property type="term" value="F:DNA binding"/>
    <property type="evidence" value="ECO:0007669"/>
    <property type="project" value="UniProtKB-KW"/>
</dbReference>
<sequence length="196" mass="21608">MRTWGKWVSEIREPNKRSRIWLGSVPTAEMAAKAYDAAVVCLRGPAAPLNFPNCPPADLPRCSTPRDVQAAAAAAAAACAPPSPVAEEHKTPEQQSQQNSSSDDMELHSSADDIAVHSSASTTEEPKSRASAMEDWINAEFGCLEPLDEARAFPELMQHFEFSNFLEMSLNFHDELRENSPPSDAEEYDHSLWCFT</sequence>
<protein>
    <submittedName>
        <fullName evidence="10">Ethylene-responsive transcription factor</fullName>
    </submittedName>
</protein>
<gene>
    <name evidence="10" type="primary">ERF014</name>
</gene>
<dbReference type="PROSITE" id="PS51032">
    <property type="entry name" value="AP2_ERF"/>
    <property type="match status" value="1"/>
</dbReference>
<evidence type="ECO:0000259" key="9">
    <source>
        <dbReference type="PROSITE" id="PS51032"/>
    </source>
</evidence>
<dbReference type="SUPFAM" id="SSF54171">
    <property type="entry name" value="DNA-binding domain"/>
    <property type="match status" value="1"/>
</dbReference>
<dbReference type="EMBL" id="MH925254">
    <property type="protein sequence ID" value="QCF46604.1"/>
    <property type="molecule type" value="mRNA"/>
</dbReference>
<evidence type="ECO:0000256" key="2">
    <source>
        <dbReference type="ARBA" id="ARBA00023015"/>
    </source>
</evidence>
<evidence type="ECO:0000256" key="1">
    <source>
        <dbReference type="ARBA" id="ARBA00004123"/>
    </source>
</evidence>